<dbReference type="InterPro" id="IPR017853">
    <property type="entry name" value="GH"/>
</dbReference>
<dbReference type="InterPro" id="IPR000322">
    <property type="entry name" value="Glyco_hydro_31_TIM"/>
</dbReference>
<evidence type="ECO:0000256" key="1">
    <source>
        <dbReference type="ARBA" id="ARBA00007806"/>
    </source>
</evidence>
<comment type="caution">
    <text evidence="5">The sequence shown here is derived from an EMBL/GenBank/DDBJ whole genome shotgun (WGS) entry which is preliminary data.</text>
</comment>
<gene>
    <name evidence="5" type="ORF">ACFP1L_00085</name>
</gene>
<dbReference type="InterPro" id="IPR051816">
    <property type="entry name" value="Glycosyl_Hydrolase_31"/>
</dbReference>
<keyword evidence="6" id="KW-1185">Reference proteome</keyword>
<proteinExistence type="inferred from homology"/>
<feature type="domain" description="Glycosyl hydrolase family 31 C-terminal" evidence="4">
    <location>
        <begin position="491"/>
        <end position="582"/>
    </location>
</feature>
<dbReference type="Gene3D" id="2.60.40.1180">
    <property type="entry name" value="Golgi alpha-mannosidase II"/>
    <property type="match status" value="2"/>
</dbReference>
<evidence type="ECO:0000256" key="2">
    <source>
        <dbReference type="RuleBase" id="RU361185"/>
    </source>
</evidence>
<keyword evidence="2" id="KW-0378">Hydrolase</keyword>
<dbReference type="Gene3D" id="3.20.20.80">
    <property type="entry name" value="Glycosidases"/>
    <property type="match status" value="1"/>
</dbReference>
<dbReference type="PANTHER" id="PTHR43863">
    <property type="entry name" value="HYDROLASE, PUTATIVE (AFU_ORTHOLOGUE AFUA_1G03140)-RELATED"/>
    <property type="match status" value="1"/>
</dbReference>
<dbReference type="RefSeq" id="WP_137617139.1">
    <property type="nucleotide sequence ID" value="NZ_BJDI01000017.1"/>
</dbReference>
<dbReference type="SUPFAM" id="SSF51445">
    <property type="entry name" value="(Trans)glycosidases"/>
    <property type="match status" value="1"/>
</dbReference>
<accession>A0ABW1SG84</accession>
<evidence type="ECO:0000313" key="6">
    <source>
        <dbReference type="Proteomes" id="UP001596171"/>
    </source>
</evidence>
<name>A0ABW1SG84_9LACO</name>
<dbReference type="SUPFAM" id="SSF51011">
    <property type="entry name" value="Glycosyl hydrolase domain"/>
    <property type="match status" value="1"/>
</dbReference>
<evidence type="ECO:0000259" key="3">
    <source>
        <dbReference type="Pfam" id="PF01055"/>
    </source>
</evidence>
<dbReference type="Pfam" id="PF21365">
    <property type="entry name" value="Glyco_hydro_31_3rd"/>
    <property type="match status" value="1"/>
</dbReference>
<evidence type="ECO:0000313" key="5">
    <source>
        <dbReference type="EMBL" id="MFC6200287.1"/>
    </source>
</evidence>
<dbReference type="InterPro" id="IPR013780">
    <property type="entry name" value="Glyco_hydro_b"/>
</dbReference>
<dbReference type="CDD" id="cd06595">
    <property type="entry name" value="GH31_u1"/>
    <property type="match status" value="1"/>
</dbReference>
<protein>
    <submittedName>
        <fullName evidence="5">TIM-barrel domain-containing protein</fullName>
    </submittedName>
</protein>
<dbReference type="EMBL" id="JBHSSE010000001">
    <property type="protein sequence ID" value="MFC6200287.1"/>
    <property type="molecule type" value="Genomic_DNA"/>
</dbReference>
<evidence type="ECO:0000259" key="4">
    <source>
        <dbReference type="Pfam" id="PF21365"/>
    </source>
</evidence>
<dbReference type="Pfam" id="PF01055">
    <property type="entry name" value="Glyco_hydro_31_2nd"/>
    <property type="match status" value="1"/>
</dbReference>
<dbReference type="Proteomes" id="UP001596171">
    <property type="component" value="Unassembled WGS sequence"/>
</dbReference>
<sequence>MSKVIEVESLRVTVLTTKLVRIEYSPTGVFEDRFTQLVQNREFEPCEVTVLQPSPQHVLEVVTTGFHLYYDGGDPAVGNLYIDAAHNCRTYDNRWFFGDAVGRNLKGTIRTLDKVDGATPLPDGLMSRDGISVLDDSQSFTLMGETVAPRQHAETDLYYFAYGHDYQQTLTAYYQLTGFPPLIPRFALGNWWSRFYRYTQAEYLQLMAKFDQEKIPISVAVLDMDWHPTQIPAKYGSGWTGYTWNLDYFPKPEALLETLHAQGRKVTLNVHPAAGIRANEACYPAVATALKLDHDQPAKFDLQNKAFKQAYFKLAHRPLERAGVDFWWLDWQQGGARSAVKVDPLWLLNIAHYQDNARQHPGAGLILSRYAGPGSHRYPIGFSGDTVASWASLQFQPYFTATATNIGYTWWSHDIGGHMHGAYDAELSLRWLQLGVFSPILRLHSSSNPFMSKEPWRYPSNIAASMRQFLQLRAQLIPYLESANAMTHTTGVPLIRPMYYGHGDENRAYQVPNEFQFGSAMIVAPITTPVDAEGHLASTAVWLPAGQWVDLFTGIHYQGDRYFQAYREQTQLPVFVKVGSIIPLNPDVMLPADTLPSKLKLKLFVGADGTYELIEHAHGATATTTFSWNDAERRLTIKVDDPSQIIPAQREVQPELVGATGTVVSSSKTQFNFSTMTMVGDNFSVMTLIQQRLQFADLPFDLKREIWQMVQTSPSHDRLLAYISTLKQPSLQGMLTELLTC</sequence>
<dbReference type="PANTHER" id="PTHR43863:SF2">
    <property type="entry name" value="MALTASE-GLUCOAMYLASE"/>
    <property type="match status" value="1"/>
</dbReference>
<organism evidence="5 6">
    <name type="scientific">Lactiplantibacillus nangangensis</name>
    <dbReference type="NCBI Taxonomy" id="2559917"/>
    <lineage>
        <taxon>Bacteria</taxon>
        <taxon>Bacillati</taxon>
        <taxon>Bacillota</taxon>
        <taxon>Bacilli</taxon>
        <taxon>Lactobacillales</taxon>
        <taxon>Lactobacillaceae</taxon>
        <taxon>Lactiplantibacillus</taxon>
    </lineage>
</organism>
<reference evidence="6" key="1">
    <citation type="journal article" date="2019" name="Int. J. Syst. Evol. Microbiol.">
        <title>The Global Catalogue of Microorganisms (GCM) 10K type strain sequencing project: providing services to taxonomists for standard genome sequencing and annotation.</title>
        <authorList>
            <consortium name="The Broad Institute Genomics Platform"/>
            <consortium name="The Broad Institute Genome Sequencing Center for Infectious Disease"/>
            <person name="Wu L."/>
            <person name="Ma J."/>
        </authorList>
    </citation>
    <scope>NUCLEOTIDE SEQUENCE [LARGE SCALE GENOMIC DNA]</scope>
    <source>
        <strain evidence="6">CCM 8930</strain>
    </source>
</reference>
<keyword evidence="2" id="KW-0326">Glycosidase</keyword>
<dbReference type="InterPro" id="IPR048395">
    <property type="entry name" value="Glyco_hydro_31_C"/>
</dbReference>
<feature type="domain" description="Glycoside hydrolase family 31 TIM barrel" evidence="3">
    <location>
        <begin position="180"/>
        <end position="480"/>
    </location>
</feature>
<comment type="similarity">
    <text evidence="1 2">Belongs to the glycosyl hydrolase 31 family.</text>
</comment>